<comment type="caution">
    <text evidence="1">The sequence shown here is derived from an EMBL/GenBank/DDBJ whole genome shotgun (WGS) entry which is preliminary data.</text>
</comment>
<dbReference type="OrthoDB" id="5967017at2759"/>
<keyword evidence="2" id="KW-1185">Reference proteome</keyword>
<proteinExistence type="predicted"/>
<accession>A0A4Y2BZT6</accession>
<name>A0A4Y2BZT6_ARAVE</name>
<evidence type="ECO:0000313" key="2">
    <source>
        <dbReference type="Proteomes" id="UP000499080"/>
    </source>
</evidence>
<dbReference type="AlphaFoldDB" id="A0A4Y2BZT6"/>
<sequence>MGLHGLLTTIVFRPSPPLNTSTLFTIPSSPKTISLKTLVVRLKNEGRSHYVRALLDDGSHRSYIEKDLVRELRLSPSGKETLSQGLFGGKQTFETQHYRYSINVERID</sequence>
<organism evidence="1 2">
    <name type="scientific">Araneus ventricosus</name>
    <name type="common">Orbweaver spider</name>
    <name type="synonym">Epeira ventricosa</name>
    <dbReference type="NCBI Taxonomy" id="182803"/>
    <lineage>
        <taxon>Eukaryota</taxon>
        <taxon>Metazoa</taxon>
        <taxon>Ecdysozoa</taxon>
        <taxon>Arthropoda</taxon>
        <taxon>Chelicerata</taxon>
        <taxon>Arachnida</taxon>
        <taxon>Araneae</taxon>
        <taxon>Araneomorphae</taxon>
        <taxon>Entelegynae</taxon>
        <taxon>Araneoidea</taxon>
        <taxon>Araneidae</taxon>
        <taxon>Araneus</taxon>
    </lineage>
</organism>
<protein>
    <submittedName>
        <fullName evidence="1">Uncharacterized protein</fullName>
    </submittedName>
</protein>
<reference evidence="1 2" key="1">
    <citation type="journal article" date="2019" name="Sci. Rep.">
        <title>Orb-weaving spider Araneus ventricosus genome elucidates the spidroin gene catalogue.</title>
        <authorList>
            <person name="Kono N."/>
            <person name="Nakamura H."/>
            <person name="Ohtoshi R."/>
            <person name="Moran D.A.P."/>
            <person name="Shinohara A."/>
            <person name="Yoshida Y."/>
            <person name="Fujiwara M."/>
            <person name="Mori M."/>
            <person name="Tomita M."/>
            <person name="Arakawa K."/>
        </authorList>
    </citation>
    <scope>NUCLEOTIDE SEQUENCE [LARGE SCALE GENOMIC DNA]</scope>
</reference>
<gene>
    <name evidence="1" type="ORF">AVEN_254062_1</name>
</gene>
<evidence type="ECO:0000313" key="1">
    <source>
        <dbReference type="EMBL" id="GBL97005.1"/>
    </source>
</evidence>
<dbReference type="EMBL" id="BGPR01000126">
    <property type="protein sequence ID" value="GBL97005.1"/>
    <property type="molecule type" value="Genomic_DNA"/>
</dbReference>
<dbReference type="Proteomes" id="UP000499080">
    <property type="component" value="Unassembled WGS sequence"/>
</dbReference>